<dbReference type="PRINTS" id="PR00395">
    <property type="entry name" value="RIBOSOMALS2"/>
</dbReference>
<dbReference type="GO" id="GO:0006412">
    <property type="term" value="P:translation"/>
    <property type="evidence" value="ECO:0007669"/>
    <property type="project" value="UniProtKB-UniRule"/>
</dbReference>
<keyword evidence="2 5" id="KW-0689">Ribosomal protein</keyword>
<keyword evidence="6" id="KW-0150">Chloroplast</keyword>
<reference evidence="6" key="1">
    <citation type="journal article" date="2017" name="Sci. Rep.">
        <title>Divergent copies of the large inverted repeat in the chloroplast genomes of ulvophycean green algae.</title>
        <authorList>
            <person name="Turmel M."/>
            <person name="Otis C."/>
            <person name="Lemieux C."/>
        </authorList>
    </citation>
    <scope>NUCLEOTIDE SEQUENCE</scope>
</reference>
<dbReference type="RefSeq" id="YP_009367465.1">
    <property type="nucleotide sequence ID" value="NC_034709.1"/>
</dbReference>
<dbReference type="PANTHER" id="PTHR12534:SF0">
    <property type="entry name" value="SMALL RIBOSOMAL SUBUNIT PROTEIN US2M"/>
    <property type="match status" value="1"/>
</dbReference>
<accession>A0A1W6EGC3</accession>
<dbReference type="FunFam" id="1.10.287.610:FF:000001">
    <property type="entry name" value="30S ribosomal protein S2"/>
    <property type="match status" value="1"/>
</dbReference>
<keyword evidence="6" id="KW-0934">Plastid</keyword>
<evidence type="ECO:0000256" key="5">
    <source>
        <dbReference type="HAMAP-Rule" id="MF_00291"/>
    </source>
</evidence>
<dbReference type="Gene3D" id="1.10.287.610">
    <property type="entry name" value="Helix hairpin bin"/>
    <property type="match status" value="1"/>
</dbReference>
<evidence type="ECO:0000256" key="4">
    <source>
        <dbReference type="ARBA" id="ARBA00035155"/>
    </source>
</evidence>
<dbReference type="SUPFAM" id="SSF52313">
    <property type="entry name" value="Ribosomal protein S2"/>
    <property type="match status" value="1"/>
</dbReference>
<comment type="subcellular location">
    <subcellularLocation>
        <location evidence="5">Plastid</location>
        <location evidence="5">Chloroplast</location>
    </subcellularLocation>
</comment>
<dbReference type="HAMAP" id="MF_00291_B">
    <property type="entry name" value="Ribosomal_uS2_B"/>
    <property type="match status" value="1"/>
</dbReference>
<evidence type="ECO:0000256" key="3">
    <source>
        <dbReference type="ARBA" id="ARBA00023274"/>
    </source>
</evidence>
<name>A0A1W6EGC3_SARMC</name>
<dbReference type="EMBL" id="KY407656">
    <property type="protein sequence ID" value="ARK14436.1"/>
    <property type="molecule type" value="Genomic_DNA"/>
</dbReference>
<dbReference type="InterPro" id="IPR001865">
    <property type="entry name" value="Ribosomal_uS2"/>
</dbReference>
<proteinExistence type="inferred from homology"/>
<evidence type="ECO:0000256" key="2">
    <source>
        <dbReference type="ARBA" id="ARBA00022980"/>
    </source>
</evidence>
<sequence length="244" mass="27625">MTLTLEQMVAAGMHFGHQARKWNPKMKPYIYAQKSSIHIIDLISTYTHLNQATKFLIDSTSVGQKVLFVGTKKQASQLIAKAALESDSFYVNEKWLGGQLTNWQTIKLSIQKLKSLETRERHGFMDRLPKKEAALLKKEKAKLGKYLNGIKNMENIPDIVIIIGQSEEINAVKECRKLGLRTITILDTDCDPSLADLIIPANDDSISSIKLLLNEFVEAIKKGQQNYAEKLLVSSENQKQKLRR</sequence>
<dbReference type="NCBIfam" id="TIGR01011">
    <property type="entry name" value="rpsB_bact"/>
    <property type="match status" value="1"/>
</dbReference>
<dbReference type="CDD" id="cd01425">
    <property type="entry name" value="RPS2"/>
    <property type="match status" value="1"/>
</dbReference>
<geneLocation type="chloroplast" evidence="6"/>
<dbReference type="GeneID" id="32884058"/>
<gene>
    <name evidence="5 6" type="primary">rps2</name>
</gene>
<organism evidence="6">
    <name type="scientific">Sarcinofilum mucosum</name>
    <name type="common">Green alga</name>
    <name type="synonym">Pseudoschizomeris mucosa</name>
    <dbReference type="NCBI Taxonomy" id="141643"/>
    <lineage>
        <taxon>Eukaryota</taxon>
        <taxon>Viridiplantae</taxon>
        <taxon>Chlorophyta</taxon>
        <taxon>core chlorophytes</taxon>
        <taxon>Ulvophyceae</taxon>
        <taxon>OUU clade</taxon>
        <taxon>Ulotrichales</taxon>
        <taxon>Sarcinofilaceae</taxon>
        <taxon>Sarcinofilum</taxon>
    </lineage>
</organism>
<dbReference type="AlphaFoldDB" id="A0A1W6EGC3"/>
<dbReference type="GO" id="GO:0003735">
    <property type="term" value="F:structural constituent of ribosome"/>
    <property type="evidence" value="ECO:0007669"/>
    <property type="project" value="InterPro"/>
</dbReference>
<dbReference type="InterPro" id="IPR023591">
    <property type="entry name" value="Ribosomal_uS2_flav_dom_sf"/>
</dbReference>
<evidence type="ECO:0000256" key="1">
    <source>
        <dbReference type="ARBA" id="ARBA00006242"/>
    </source>
</evidence>
<comment type="similarity">
    <text evidence="1 5">Belongs to the universal ribosomal protein uS2 family.</text>
</comment>
<protein>
    <recommendedName>
        <fullName evidence="4 5">Small ribosomal subunit protein uS2c</fullName>
    </recommendedName>
</protein>
<evidence type="ECO:0000313" key="6">
    <source>
        <dbReference type="EMBL" id="ARK14436.1"/>
    </source>
</evidence>
<dbReference type="Gene3D" id="3.40.50.10490">
    <property type="entry name" value="Glucose-6-phosphate isomerase like protein, domain 1"/>
    <property type="match status" value="1"/>
</dbReference>
<keyword evidence="3 5" id="KW-0687">Ribonucleoprotein</keyword>
<dbReference type="InterPro" id="IPR005706">
    <property type="entry name" value="Ribosomal_uS2_bac/mit/plastid"/>
</dbReference>
<dbReference type="GO" id="GO:0005763">
    <property type="term" value="C:mitochondrial small ribosomal subunit"/>
    <property type="evidence" value="ECO:0007669"/>
    <property type="project" value="TreeGrafter"/>
</dbReference>
<dbReference type="PANTHER" id="PTHR12534">
    <property type="entry name" value="30S RIBOSOMAL PROTEIN S2 PROKARYOTIC AND ORGANELLAR"/>
    <property type="match status" value="1"/>
</dbReference>
<dbReference type="Pfam" id="PF00318">
    <property type="entry name" value="Ribosomal_S2"/>
    <property type="match status" value="1"/>
</dbReference>
<dbReference type="GO" id="GO:0009507">
    <property type="term" value="C:chloroplast"/>
    <property type="evidence" value="ECO:0007669"/>
    <property type="project" value="UniProtKB-SubCell"/>
</dbReference>